<dbReference type="PANTHER" id="PTHR43792">
    <property type="entry name" value="GNAT FAMILY, PUTATIVE (AFU_ORTHOLOGUE AFUA_3G00765)-RELATED-RELATED"/>
    <property type="match status" value="1"/>
</dbReference>
<organism evidence="2 3">
    <name type="scientific">Pseudoalteromonas marina</name>
    <dbReference type="NCBI Taxonomy" id="267375"/>
    <lineage>
        <taxon>Bacteria</taxon>
        <taxon>Pseudomonadati</taxon>
        <taxon>Pseudomonadota</taxon>
        <taxon>Gammaproteobacteria</taxon>
        <taxon>Alteromonadales</taxon>
        <taxon>Pseudoalteromonadaceae</taxon>
        <taxon>Pseudoalteromonas</taxon>
    </lineage>
</organism>
<evidence type="ECO:0000313" key="3">
    <source>
        <dbReference type="Proteomes" id="UP001177212"/>
    </source>
</evidence>
<comment type="caution">
    <text evidence="2">The sequence shown here is derived from an EMBL/GenBank/DDBJ whole genome shotgun (WGS) entry which is preliminary data.</text>
</comment>
<evidence type="ECO:0000259" key="1">
    <source>
        <dbReference type="PROSITE" id="PS51186"/>
    </source>
</evidence>
<dbReference type="Pfam" id="PF13302">
    <property type="entry name" value="Acetyltransf_3"/>
    <property type="match status" value="1"/>
</dbReference>
<protein>
    <submittedName>
        <fullName evidence="2">GNAT family N-acetyltransferase</fullName>
    </submittedName>
</protein>
<dbReference type="InterPro" id="IPR016181">
    <property type="entry name" value="Acyl_CoA_acyltransferase"/>
</dbReference>
<evidence type="ECO:0000313" key="2">
    <source>
        <dbReference type="EMBL" id="MDP2564559.1"/>
    </source>
</evidence>
<gene>
    <name evidence="2" type="ORF">Q8W34_07930</name>
</gene>
<keyword evidence="3" id="KW-1185">Reference proteome</keyword>
<name>A0ABT9FCQ2_9GAMM</name>
<sequence length="158" mass="17989">MATPRVTLQLISHKDAASMHAILNNPLVSQFNDYTTPLSKSDIKQLIQNDISGYYEGEVIRFTITQNTLNKVIGSCGLYKINKEARTAFLGFELDPEFWQQGYMKETLQTLIPKLVMHYELIMLYAEVNKANTASCKLLEGLGFTNNENIWFCSLKNN</sequence>
<dbReference type="EMBL" id="JAUYVT010000005">
    <property type="protein sequence ID" value="MDP2564559.1"/>
    <property type="molecule type" value="Genomic_DNA"/>
</dbReference>
<dbReference type="InterPro" id="IPR000182">
    <property type="entry name" value="GNAT_dom"/>
</dbReference>
<feature type="domain" description="N-acetyltransferase" evidence="1">
    <location>
        <begin position="6"/>
        <end position="158"/>
    </location>
</feature>
<accession>A0ABT9FCQ2</accession>
<dbReference type="PROSITE" id="PS51186">
    <property type="entry name" value="GNAT"/>
    <property type="match status" value="1"/>
</dbReference>
<reference evidence="2" key="1">
    <citation type="submission" date="2023-07" db="EMBL/GenBank/DDBJ databases">
        <title>Genome content predicts the carbon catabolic preferences of heterotrophic bacteria.</title>
        <authorList>
            <person name="Gralka M."/>
        </authorList>
    </citation>
    <scope>NUCLEOTIDE SEQUENCE</scope>
    <source>
        <strain evidence="2">4G09</strain>
    </source>
</reference>
<dbReference type="InterPro" id="IPR051531">
    <property type="entry name" value="N-acetyltransferase"/>
</dbReference>
<dbReference type="SUPFAM" id="SSF55729">
    <property type="entry name" value="Acyl-CoA N-acyltransferases (Nat)"/>
    <property type="match status" value="1"/>
</dbReference>
<dbReference type="PANTHER" id="PTHR43792:SF1">
    <property type="entry name" value="N-ACETYLTRANSFERASE DOMAIN-CONTAINING PROTEIN"/>
    <property type="match status" value="1"/>
</dbReference>
<dbReference type="Proteomes" id="UP001177212">
    <property type="component" value="Unassembled WGS sequence"/>
</dbReference>
<dbReference type="Gene3D" id="3.40.630.30">
    <property type="match status" value="1"/>
</dbReference>
<proteinExistence type="predicted"/>